<keyword evidence="2" id="KW-1185">Reference proteome</keyword>
<reference evidence="1 2" key="1">
    <citation type="submission" date="2019-08" db="EMBL/GenBank/DDBJ databases">
        <title>100 year-old enigma solved: identification of Planctomyces bekefii, the type genus and species of the phylum Planctomycetes.</title>
        <authorList>
            <person name="Svetlana D.N."/>
            <person name="Overmann J."/>
        </authorList>
    </citation>
    <scope>NUCLEOTIDE SEQUENCE [LARGE SCALE GENOMIC DNA]</scope>
    <source>
        <strain evidence="1">Phe10_nw2017</strain>
    </source>
</reference>
<proteinExistence type="predicted"/>
<dbReference type="Proteomes" id="UP000321083">
    <property type="component" value="Unassembled WGS sequence"/>
</dbReference>
<dbReference type="EMBL" id="SRHE01000174">
    <property type="protein sequence ID" value="TWW09808.1"/>
    <property type="molecule type" value="Genomic_DNA"/>
</dbReference>
<sequence>MNNDSLILPHHPECMSPDVLTKLLVQHPKLHQQIVSGFVNGLRSGDRLHVLLVGASGIGKTHILSLICHRLSRHPDLQDSLRIVRFGPTEVPSGLLCLACSLAEKLASLCPEEFSSDLQHITNALPPADAATAILHRIVQQLQHRSLLLVHENLHLVFHSLTDAEQKHWRAFLQETRRFSTLATAPALFPQISDRNRPCFGFFDIHHLQLLKLAASRQLVLRICRLRKRKNALQILNSPRRPRSPAGC</sequence>
<dbReference type="AlphaFoldDB" id="A0A5C6M5A8"/>
<accession>A0A5C6M5A8</accession>
<evidence type="ECO:0000313" key="1">
    <source>
        <dbReference type="EMBL" id="TWW09808.1"/>
    </source>
</evidence>
<evidence type="ECO:0000313" key="2">
    <source>
        <dbReference type="Proteomes" id="UP000321083"/>
    </source>
</evidence>
<organism evidence="1 2">
    <name type="scientific">Planctomyces bekefii</name>
    <dbReference type="NCBI Taxonomy" id="1653850"/>
    <lineage>
        <taxon>Bacteria</taxon>
        <taxon>Pseudomonadati</taxon>
        <taxon>Planctomycetota</taxon>
        <taxon>Planctomycetia</taxon>
        <taxon>Planctomycetales</taxon>
        <taxon>Planctomycetaceae</taxon>
        <taxon>Planctomyces</taxon>
    </lineage>
</organism>
<dbReference type="Gene3D" id="3.40.50.300">
    <property type="entry name" value="P-loop containing nucleotide triphosphate hydrolases"/>
    <property type="match status" value="1"/>
</dbReference>
<reference evidence="1 2" key="2">
    <citation type="submission" date="2019-08" db="EMBL/GenBank/DDBJ databases">
        <authorList>
            <person name="Henke P."/>
        </authorList>
    </citation>
    <scope>NUCLEOTIDE SEQUENCE [LARGE SCALE GENOMIC DNA]</scope>
    <source>
        <strain evidence="1">Phe10_nw2017</strain>
    </source>
</reference>
<dbReference type="InterPro" id="IPR027417">
    <property type="entry name" value="P-loop_NTPase"/>
</dbReference>
<name>A0A5C6M5A8_9PLAN</name>
<comment type="caution">
    <text evidence="1">The sequence shown here is derived from an EMBL/GenBank/DDBJ whole genome shotgun (WGS) entry which is preliminary data.</text>
</comment>
<evidence type="ECO:0008006" key="3">
    <source>
        <dbReference type="Google" id="ProtNLM"/>
    </source>
</evidence>
<protein>
    <recommendedName>
        <fullName evidence="3">Orc1-like AAA ATPase domain-containing protein</fullName>
    </recommendedName>
</protein>
<dbReference type="SUPFAM" id="SSF52540">
    <property type="entry name" value="P-loop containing nucleoside triphosphate hydrolases"/>
    <property type="match status" value="1"/>
</dbReference>
<gene>
    <name evidence="1" type="ORF">E3A20_10640</name>
</gene>